<organism evidence="1 2">
    <name type="scientific">Hoylesella nanceiensis</name>
    <dbReference type="NCBI Taxonomy" id="425941"/>
    <lineage>
        <taxon>Bacteria</taxon>
        <taxon>Pseudomonadati</taxon>
        <taxon>Bacteroidota</taxon>
        <taxon>Bacteroidia</taxon>
        <taxon>Bacteroidales</taxon>
        <taxon>Prevotellaceae</taxon>
        <taxon>Hoylesella</taxon>
    </lineage>
</organism>
<proteinExistence type="predicted"/>
<name>A0ABS6Y9N2_9BACT</name>
<dbReference type="Proteomes" id="UP000788426">
    <property type="component" value="Unassembled WGS sequence"/>
</dbReference>
<dbReference type="EMBL" id="JAHXCT010000001">
    <property type="protein sequence ID" value="MBW4768282.1"/>
    <property type="molecule type" value="Genomic_DNA"/>
</dbReference>
<comment type="caution">
    <text evidence="1">The sequence shown here is derived from an EMBL/GenBank/DDBJ whole genome shotgun (WGS) entry which is preliminary data.</text>
</comment>
<sequence length="277" mass="32117">MRIHLYSSALLEKDDYKSKFINILQHYLSLSPDVVLTAENPDIVHVFDGKDKRNITYSAKLYNMEIPVLLSPLNSFLPWNNHRKKAKQGVLKPKKYPMVKFITAFHASGQLEYNQLTTLADGKNTRLIENSVITNSITDELMAQQFVEYYKEILVIHDQFIKEKINQKVSKLITSDVDVNGSMKKLCSMILYIEYLYRRHNIPFSILQELSTIMFEAEYTEDKFAEYLETLKITNFVASLESVLFSRSLLTEGFMPIAFKEGKLADKIENLITNYSK</sequence>
<evidence type="ECO:0000313" key="2">
    <source>
        <dbReference type="Proteomes" id="UP000788426"/>
    </source>
</evidence>
<evidence type="ECO:0000313" key="1">
    <source>
        <dbReference type="EMBL" id="MBW4768282.1"/>
    </source>
</evidence>
<accession>A0ABS6Y9N2</accession>
<reference evidence="1 2" key="1">
    <citation type="submission" date="2021-07" db="EMBL/GenBank/DDBJ databases">
        <title>Genomic diversity and antimicrobial resistance of Prevotella spp. isolated from chronic lung disease airways.</title>
        <authorList>
            <person name="Webb K.A."/>
            <person name="Olagoke O.S."/>
            <person name="Baird T."/>
            <person name="Neill J."/>
            <person name="Pham A."/>
            <person name="Wells T.J."/>
            <person name="Ramsay K.A."/>
            <person name="Bell S.C."/>
            <person name="Sarovich D.S."/>
            <person name="Price E.P."/>
        </authorList>
    </citation>
    <scope>NUCLEOTIDE SEQUENCE [LARGE SCALE GENOMIC DNA]</scope>
    <source>
        <strain evidence="1 2">SCHI0011.S.12</strain>
    </source>
</reference>
<protein>
    <submittedName>
        <fullName evidence="1">Uncharacterized protein</fullName>
    </submittedName>
</protein>
<keyword evidence="2" id="KW-1185">Reference proteome</keyword>
<dbReference type="RefSeq" id="WP_219478955.1">
    <property type="nucleotide sequence ID" value="NZ_JAHXCT010000001.1"/>
</dbReference>
<gene>
    <name evidence="1" type="ORF">KZO38_00665</name>
</gene>